<evidence type="ECO:0000313" key="1">
    <source>
        <dbReference type="EMBL" id="CRK86879.1"/>
    </source>
</evidence>
<dbReference type="EMBL" id="CVRI01000002">
    <property type="protein sequence ID" value="CRK86879.1"/>
    <property type="molecule type" value="Genomic_DNA"/>
</dbReference>
<dbReference type="Proteomes" id="UP000183832">
    <property type="component" value="Unassembled WGS sequence"/>
</dbReference>
<protein>
    <submittedName>
        <fullName evidence="1">CLUMA_CG000704, isoform A</fullName>
    </submittedName>
</protein>
<sequence length="70" mass="8213">MNALILELFEFLVVDDERERDEAKCTFSLKLNQGVHYIYSQGNLMSLPDGESRLLRNNRNLMITFCKEET</sequence>
<keyword evidence="2" id="KW-1185">Reference proteome</keyword>
<proteinExistence type="predicted"/>
<organism evidence="1 2">
    <name type="scientific">Clunio marinus</name>
    <dbReference type="NCBI Taxonomy" id="568069"/>
    <lineage>
        <taxon>Eukaryota</taxon>
        <taxon>Metazoa</taxon>
        <taxon>Ecdysozoa</taxon>
        <taxon>Arthropoda</taxon>
        <taxon>Hexapoda</taxon>
        <taxon>Insecta</taxon>
        <taxon>Pterygota</taxon>
        <taxon>Neoptera</taxon>
        <taxon>Endopterygota</taxon>
        <taxon>Diptera</taxon>
        <taxon>Nematocera</taxon>
        <taxon>Chironomoidea</taxon>
        <taxon>Chironomidae</taxon>
        <taxon>Clunio</taxon>
    </lineage>
</organism>
<gene>
    <name evidence="1" type="ORF">CLUMA_CG000704</name>
</gene>
<evidence type="ECO:0000313" key="2">
    <source>
        <dbReference type="Proteomes" id="UP000183832"/>
    </source>
</evidence>
<reference evidence="1 2" key="1">
    <citation type="submission" date="2015-04" db="EMBL/GenBank/DDBJ databases">
        <authorList>
            <person name="Syromyatnikov M.Y."/>
            <person name="Popov V.N."/>
        </authorList>
    </citation>
    <scope>NUCLEOTIDE SEQUENCE [LARGE SCALE GENOMIC DNA]</scope>
</reference>
<name>A0A1J1HFX4_9DIPT</name>
<accession>A0A1J1HFX4</accession>
<dbReference type="AlphaFoldDB" id="A0A1J1HFX4"/>